<accession>A0A388TKZ1</accession>
<evidence type="ECO:0000313" key="2">
    <source>
        <dbReference type="EMBL" id="GBR77145.1"/>
    </source>
</evidence>
<dbReference type="Pfam" id="PF15738">
    <property type="entry name" value="YafQ_toxin"/>
    <property type="match status" value="1"/>
</dbReference>
<keyword evidence="1" id="KW-1277">Toxin-antitoxin system</keyword>
<dbReference type="NCBIfam" id="TIGR02385">
    <property type="entry name" value="RelE_StbE"/>
    <property type="match status" value="1"/>
</dbReference>
<organism evidence="2 3">
    <name type="scientific">Candidatus Termititenax persephonae</name>
    <dbReference type="NCBI Taxonomy" id="2218525"/>
    <lineage>
        <taxon>Bacteria</taxon>
        <taxon>Bacillati</taxon>
        <taxon>Candidatus Margulisiibacteriota</taxon>
        <taxon>Candidatus Termititenacia</taxon>
        <taxon>Candidatus Termititenacales</taxon>
        <taxon>Candidatus Termititenacaceae</taxon>
        <taxon>Candidatus Termititenax</taxon>
    </lineage>
</organism>
<dbReference type="InterPro" id="IPR035093">
    <property type="entry name" value="RelE/ParE_toxin_dom_sf"/>
</dbReference>
<reference evidence="2 3" key="1">
    <citation type="journal article" date="2019" name="ISME J.">
        <title>Genome analyses of uncultured TG2/ZB3 bacteria in 'Margulisbacteria' specifically attached to ectosymbiotic spirochetes of protists in the termite gut.</title>
        <authorList>
            <person name="Utami Y.D."/>
            <person name="Kuwahara H."/>
            <person name="Igai K."/>
            <person name="Murakami T."/>
            <person name="Sugaya K."/>
            <person name="Morikawa T."/>
            <person name="Nagura Y."/>
            <person name="Yuki M."/>
            <person name="Deevong P."/>
            <person name="Inoue T."/>
            <person name="Kihara K."/>
            <person name="Lo N."/>
            <person name="Yamada A."/>
            <person name="Ohkuma M."/>
            <person name="Hongoh Y."/>
        </authorList>
    </citation>
    <scope>NUCLEOTIDE SEQUENCE [LARGE SCALE GENOMIC DNA]</scope>
    <source>
        <strain evidence="2">NkOx7-02</strain>
    </source>
</reference>
<dbReference type="GO" id="GO:0006415">
    <property type="term" value="P:translational termination"/>
    <property type="evidence" value="ECO:0007669"/>
    <property type="project" value="TreeGrafter"/>
</dbReference>
<dbReference type="Proteomes" id="UP000275925">
    <property type="component" value="Unassembled WGS sequence"/>
</dbReference>
<protein>
    <submittedName>
        <fullName evidence="2">Toxin YafQ</fullName>
    </submittedName>
</protein>
<dbReference type="EMBL" id="BGZO01000120">
    <property type="protein sequence ID" value="GBR77145.1"/>
    <property type="molecule type" value="Genomic_DNA"/>
</dbReference>
<name>A0A388TKZ1_9BACT</name>
<dbReference type="GO" id="GO:0004521">
    <property type="term" value="F:RNA endonuclease activity"/>
    <property type="evidence" value="ECO:0007669"/>
    <property type="project" value="TreeGrafter"/>
</dbReference>
<sequence length="59" mass="7112">MLILKQTSQFRKDYKRIKKRGYAVSILAEVLKTLLAQKPLEQKYQDHQLTGKWKDFREC</sequence>
<dbReference type="Gene3D" id="3.30.2310.20">
    <property type="entry name" value="RelE-like"/>
    <property type="match status" value="1"/>
</dbReference>
<proteinExistence type="predicted"/>
<dbReference type="AlphaFoldDB" id="A0A388TKZ1"/>
<dbReference type="SUPFAM" id="SSF143011">
    <property type="entry name" value="RelE-like"/>
    <property type="match status" value="1"/>
</dbReference>
<evidence type="ECO:0000256" key="1">
    <source>
        <dbReference type="ARBA" id="ARBA00022649"/>
    </source>
</evidence>
<dbReference type="PANTHER" id="PTHR40588">
    <property type="entry name" value="MRNA INTERFERASE TOXIN YAFQ"/>
    <property type="match status" value="1"/>
</dbReference>
<dbReference type="PIRSF" id="PIRSF006156">
    <property type="entry name" value="YafQ"/>
    <property type="match status" value="1"/>
</dbReference>
<dbReference type="GO" id="GO:0006402">
    <property type="term" value="P:mRNA catabolic process"/>
    <property type="evidence" value="ECO:0007669"/>
    <property type="project" value="TreeGrafter"/>
</dbReference>
<comment type="caution">
    <text evidence="2">The sequence shown here is derived from an EMBL/GenBank/DDBJ whole genome shotgun (WGS) entry which is preliminary data.</text>
</comment>
<dbReference type="InterPro" id="IPR007712">
    <property type="entry name" value="RelE/ParE_toxin"/>
</dbReference>
<dbReference type="InterPro" id="IPR004386">
    <property type="entry name" value="Toxin_YafQ-like"/>
</dbReference>
<evidence type="ECO:0000313" key="3">
    <source>
        <dbReference type="Proteomes" id="UP000275925"/>
    </source>
</evidence>
<keyword evidence="3" id="KW-1185">Reference proteome</keyword>
<gene>
    <name evidence="2" type="primary">yafQ</name>
    <name evidence="2" type="ORF">NO2_1576</name>
</gene>
<dbReference type="PANTHER" id="PTHR40588:SF1">
    <property type="entry name" value="MRNA INTERFERASE TOXIN YAFQ"/>
    <property type="match status" value="1"/>
</dbReference>
<feature type="non-terminal residue" evidence="2">
    <location>
        <position position="59"/>
    </location>
</feature>